<accession>A0AAD7B2P2</accession>
<protein>
    <submittedName>
        <fullName evidence="2">Uncharacterized protein</fullName>
    </submittedName>
</protein>
<dbReference type="EMBL" id="JARKIF010000042">
    <property type="protein sequence ID" value="KAJ7609008.1"/>
    <property type="molecule type" value="Genomic_DNA"/>
</dbReference>
<comment type="caution">
    <text evidence="2">The sequence shown here is derived from an EMBL/GenBank/DDBJ whole genome shotgun (WGS) entry which is preliminary data.</text>
</comment>
<gene>
    <name evidence="2" type="ORF">FB45DRAFT_1039165</name>
</gene>
<evidence type="ECO:0000256" key="1">
    <source>
        <dbReference type="SAM" id="MobiDB-lite"/>
    </source>
</evidence>
<proteinExistence type="predicted"/>
<reference evidence="2" key="1">
    <citation type="submission" date="2023-03" db="EMBL/GenBank/DDBJ databases">
        <title>Massive genome expansion in bonnet fungi (Mycena s.s.) driven by repeated elements and novel gene families across ecological guilds.</title>
        <authorList>
            <consortium name="Lawrence Berkeley National Laboratory"/>
            <person name="Harder C.B."/>
            <person name="Miyauchi S."/>
            <person name="Viragh M."/>
            <person name="Kuo A."/>
            <person name="Thoen E."/>
            <person name="Andreopoulos B."/>
            <person name="Lu D."/>
            <person name="Skrede I."/>
            <person name="Drula E."/>
            <person name="Henrissat B."/>
            <person name="Morin E."/>
            <person name="Kohler A."/>
            <person name="Barry K."/>
            <person name="LaButti K."/>
            <person name="Morin E."/>
            <person name="Salamov A."/>
            <person name="Lipzen A."/>
            <person name="Mereny Z."/>
            <person name="Hegedus B."/>
            <person name="Baldrian P."/>
            <person name="Stursova M."/>
            <person name="Weitz H."/>
            <person name="Taylor A."/>
            <person name="Grigoriev I.V."/>
            <person name="Nagy L.G."/>
            <person name="Martin F."/>
            <person name="Kauserud H."/>
        </authorList>
    </citation>
    <scope>NUCLEOTIDE SEQUENCE</scope>
    <source>
        <strain evidence="2">9284</strain>
    </source>
</reference>
<sequence>MGPPFSRRIGSDEAKTCFGNGAESRVAVRSEDKEGWEVPSDEPIDLPHMHRLYVPDSQVRTPAPADFTLTIDPRKPSRLKARFLPPPFFMYALTALPRKVRLTEVMKQYPSITELDTRFPVLRCC</sequence>
<evidence type="ECO:0000313" key="3">
    <source>
        <dbReference type="Proteomes" id="UP001221142"/>
    </source>
</evidence>
<feature type="region of interest" description="Disordered" evidence="1">
    <location>
        <begin position="22"/>
        <end position="42"/>
    </location>
</feature>
<dbReference type="Proteomes" id="UP001221142">
    <property type="component" value="Unassembled WGS sequence"/>
</dbReference>
<organism evidence="2 3">
    <name type="scientific">Roridomyces roridus</name>
    <dbReference type="NCBI Taxonomy" id="1738132"/>
    <lineage>
        <taxon>Eukaryota</taxon>
        <taxon>Fungi</taxon>
        <taxon>Dikarya</taxon>
        <taxon>Basidiomycota</taxon>
        <taxon>Agaricomycotina</taxon>
        <taxon>Agaricomycetes</taxon>
        <taxon>Agaricomycetidae</taxon>
        <taxon>Agaricales</taxon>
        <taxon>Marasmiineae</taxon>
        <taxon>Mycenaceae</taxon>
        <taxon>Roridomyces</taxon>
    </lineage>
</organism>
<dbReference type="AlphaFoldDB" id="A0AAD7B2P2"/>
<feature type="compositionally biased region" description="Basic and acidic residues" evidence="1">
    <location>
        <begin position="26"/>
        <end position="36"/>
    </location>
</feature>
<keyword evidence="3" id="KW-1185">Reference proteome</keyword>
<evidence type="ECO:0000313" key="2">
    <source>
        <dbReference type="EMBL" id="KAJ7609008.1"/>
    </source>
</evidence>
<name>A0AAD7B2P2_9AGAR</name>